<dbReference type="RefSeq" id="WP_134572680.1">
    <property type="nucleotide sequence ID" value="NZ_SOGT01000012.1"/>
</dbReference>
<accession>A0A4R8ZE50</accession>
<evidence type="ECO:0000313" key="1">
    <source>
        <dbReference type="EMBL" id="TFD25225.1"/>
    </source>
</evidence>
<gene>
    <name evidence="1" type="ORF">E3T27_10705</name>
</gene>
<dbReference type="SUPFAM" id="SSF52980">
    <property type="entry name" value="Restriction endonuclease-like"/>
    <property type="match status" value="1"/>
</dbReference>
<sequence>MHIQTSLPPGFESGAFTCAEALAAAISAKRLRSRDVDHPFWGICVAGGSVQNLQDRCRAFQQRMPAGAFFSHATAARLYGVPLPAGLEADLRIHVTVVDPDRAPRAAGVIGHHVANLPGVGTVGGIPVLAPISAWCQLASVLELNDLVAAGDHLLRAELGLATAVEIAARVAQYAGHRGALRLRAAEALIRPRVESRRETFLRLFLLMCEFPEPETNMDIPLPLGKRRVRGDLVYFRYKVLVEYDGEQHRTDDVQYNRDAERLHDLREAGWLVITVRKGSSKEWVRDAVDAALRSRGWRP</sequence>
<evidence type="ECO:0000313" key="2">
    <source>
        <dbReference type="Proteomes" id="UP000298424"/>
    </source>
</evidence>
<dbReference type="Gene3D" id="3.40.960.10">
    <property type="entry name" value="VSR Endonuclease"/>
    <property type="match status" value="1"/>
</dbReference>
<name>A0A4R8ZE50_9MICO</name>
<dbReference type="AlphaFoldDB" id="A0A4R8ZE50"/>
<organism evidence="1 2">
    <name type="scientific">Cryobacterium lyxosi</name>
    <dbReference type="NCBI Taxonomy" id="1259228"/>
    <lineage>
        <taxon>Bacteria</taxon>
        <taxon>Bacillati</taxon>
        <taxon>Actinomycetota</taxon>
        <taxon>Actinomycetes</taxon>
        <taxon>Micrococcales</taxon>
        <taxon>Microbacteriaceae</taxon>
        <taxon>Cryobacterium</taxon>
    </lineage>
</organism>
<comment type="caution">
    <text evidence="1">The sequence shown here is derived from an EMBL/GenBank/DDBJ whole genome shotgun (WGS) entry which is preliminary data.</text>
</comment>
<keyword evidence="2" id="KW-1185">Reference proteome</keyword>
<dbReference type="EMBL" id="SOGT01000012">
    <property type="protein sequence ID" value="TFD25225.1"/>
    <property type="molecule type" value="Genomic_DNA"/>
</dbReference>
<protein>
    <recommendedName>
        <fullName evidence="3">DUF559 domain-containing protein</fullName>
    </recommendedName>
</protein>
<evidence type="ECO:0008006" key="3">
    <source>
        <dbReference type="Google" id="ProtNLM"/>
    </source>
</evidence>
<dbReference type="OrthoDB" id="3173471at2"/>
<proteinExistence type="predicted"/>
<dbReference type="InterPro" id="IPR011335">
    <property type="entry name" value="Restrct_endonuc-II-like"/>
</dbReference>
<dbReference type="Proteomes" id="UP000298424">
    <property type="component" value="Unassembled WGS sequence"/>
</dbReference>
<reference evidence="1 2" key="1">
    <citation type="submission" date="2019-03" db="EMBL/GenBank/DDBJ databases">
        <title>Genomics of glacier-inhabiting Cryobacterium strains.</title>
        <authorList>
            <person name="Liu Q."/>
            <person name="Xin Y.-H."/>
        </authorList>
    </citation>
    <scope>NUCLEOTIDE SEQUENCE [LARGE SCALE GENOMIC DNA]</scope>
    <source>
        <strain evidence="1 2">TMT1-1</strain>
    </source>
</reference>